<dbReference type="Gene3D" id="1.25.40.10">
    <property type="entry name" value="Tetratricopeptide repeat domain"/>
    <property type="match status" value="1"/>
</dbReference>
<sequence>MVLSLDDGPCKKMYDKLIAALCRAGNVKNARWAFDDMVLRGVSPDVITYTILLNGYCRVNCLQEARDLFSDMKERGISPDIITYTVLLDGYSKGNWKKAHSQKNARNNKELKRMASAIWCEMEEMGLTATQL</sequence>
<evidence type="ECO:0000256" key="1">
    <source>
        <dbReference type="ARBA" id="ARBA00022737"/>
    </source>
</evidence>
<dbReference type="AlphaFoldDB" id="A0ABD1X7L0"/>
<dbReference type="EMBL" id="JBFOLJ010000001">
    <property type="protein sequence ID" value="KAL2557947.1"/>
    <property type="molecule type" value="Genomic_DNA"/>
</dbReference>
<accession>A0ABD1X7L0</accession>
<dbReference type="InterPro" id="IPR051222">
    <property type="entry name" value="PPR/CCM1_RNA-binding"/>
</dbReference>
<reference evidence="4" key="1">
    <citation type="submission" date="2024-07" db="EMBL/GenBank/DDBJ databases">
        <title>Two chromosome-level genome assemblies of Korean endemic species Abeliophyllum distichum and Forsythia ovata (Oleaceae).</title>
        <authorList>
            <person name="Jang H."/>
        </authorList>
    </citation>
    <scope>NUCLEOTIDE SEQUENCE [LARGE SCALE GENOMIC DNA]</scope>
</reference>
<dbReference type="Pfam" id="PF13041">
    <property type="entry name" value="PPR_2"/>
    <property type="match status" value="1"/>
</dbReference>
<organism evidence="3 4">
    <name type="scientific">Forsythia ovata</name>
    <dbReference type="NCBI Taxonomy" id="205694"/>
    <lineage>
        <taxon>Eukaryota</taxon>
        <taxon>Viridiplantae</taxon>
        <taxon>Streptophyta</taxon>
        <taxon>Embryophyta</taxon>
        <taxon>Tracheophyta</taxon>
        <taxon>Spermatophyta</taxon>
        <taxon>Magnoliopsida</taxon>
        <taxon>eudicotyledons</taxon>
        <taxon>Gunneridae</taxon>
        <taxon>Pentapetalae</taxon>
        <taxon>asterids</taxon>
        <taxon>lamiids</taxon>
        <taxon>Lamiales</taxon>
        <taxon>Oleaceae</taxon>
        <taxon>Forsythieae</taxon>
        <taxon>Forsythia</taxon>
    </lineage>
</organism>
<protein>
    <submittedName>
        <fullName evidence="3">Pentatricopeptide repeat-containing protein</fullName>
    </submittedName>
</protein>
<name>A0ABD1X7L0_9LAMI</name>
<dbReference type="InterPro" id="IPR011990">
    <property type="entry name" value="TPR-like_helical_dom_sf"/>
</dbReference>
<proteinExistence type="predicted"/>
<evidence type="ECO:0000313" key="3">
    <source>
        <dbReference type="EMBL" id="KAL2557947.1"/>
    </source>
</evidence>
<comment type="caution">
    <text evidence="3">The sequence shown here is derived from an EMBL/GenBank/DDBJ whole genome shotgun (WGS) entry which is preliminary data.</text>
</comment>
<gene>
    <name evidence="3" type="ORF">Fot_02686</name>
</gene>
<feature type="repeat" description="PPR" evidence="2">
    <location>
        <begin position="45"/>
        <end position="79"/>
    </location>
</feature>
<dbReference type="InterPro" id="IPR002885">
    <property type="entry name" value="PPR_rpt"/>
</dbReference>
<dbReference type="PROSITE" id="PS51375">
    <property type="entry name" value="PPR"/>
    <property type="match status" value="2"/>
</dbReference>
<dbReference type="Proteomes" id="UP001604277">
    <property type="component" value="Unassembled WGS sequence"/>
</dbReference>
<feature type="repeat" description="PPR" evidence="2">
    <location>
        <begin position="10"/>
        <end position="44"/>
    </location>
</feature>
<keyword evidence="4" id="KW-1185">Reference proteome</keyword>
<dbReference type="Pfam" id="PF01535">
    <property type="entry name" value="PPR"/>
    <property type="match status" value="1"/>
</dbReference>
<dbReference type="NCBIfam" id="TIGR00756">
    <property type="entry name" value="PPR"/>
    <property type="match status" value="2"/>
</dbReference>
<dbReference type="PANTHER" id="PTHR47942">
    <property type="entry name" value="TETRATRICOPEPTIDE REPEAT (TPR)-LIKE SUPERFAMILY PROTEIN-RELATED"/>
    <property type="match status" value="1"/>
</dbReference>
<evidence type="ECO:0000313" key="4">
    <source>
        <dbReference type="Proteomes" id="UP001604277"/>
    </source>
</evidence>
<keyword evidence="1" id="KW-0677">Repeat</keyword>
<evidence type="ECO:0000256" key="2">
    <source>
        <dbReference type="PROSITE-ProRule" id="PRU00708"/>
    </source>
</evidence>
<dbReference type="PANTHER" id="PTHR47942:SF63">
    <property type="entry name" value="PENTATRICOPEPTIDE REPEAT-CONTAINING PROTEIN"/>
    <property type="match status" value="1"/>
</dbReference>